<keyword evidence="7 8" id="KW-0807">Transducer</keyword>
<dbReference type="InParanoid" id="T1H879"/>
<dbReference type="GO" id="GO:0043025">
    <property type="term" value="C:neuronal cell body"/>
    <property type="evidence" value="ECO:0007669"/>
    <property type="project" value="TreeGrafter"/>
</dbReference>
<evidence type="ECO:0000256" key="1">
    <source>
        <dbReference type="ARBA" id="ARBA00004651"/>
    </source>
</evidence>
<feature type="transmembrane region" description="Helical" evidence="8">
    <location>
        <begin position="43"/>
        <end position="67"/>
    </location>
</feature>
<dbReference type="AlphaFoldDB" id="T1H879"/>
<accession>T1H879</accession>
<evidence type="ECO:0000256" key="7">
    <source>
        <dbReference type="ARBA" id="ARBA00023224"/>
    </source>
</evidence>
<comment type="similarity">
    <text evidence="8">Belongs to the insect chemoreceptor superfamily. Gustatory receptor (GR) family.</text>
</comment>
<dbReference type="GO" id="GO:0030424">
    <property type="term" value="C:axon"/>
    <property type="evidence" value="ECO:0007669"/>
    <property type="project" value="TreeGrafter"/>
</dbReference>
<evidence type="ECO:0000256" key="8">
    <source>
        <dbReference type="RuleBase" id="RU363108"/>
    </source>
</evidence>
<name>T1H879_RHOPR</name>
<feature type="transmembrane region" description="Helical" evidence="8">
    <location>
        <begin position="87"/>
        <end position="104"/>
    </location>
</feature>
<proteinExistence type="inferred from homology"/>
<evidence type="ECO:0000313" key="10">
    <source>
        <dbReference type="Proteomes" id="UP000015103"/>
    </source>
</evidence>
<dbReference type="OMA" id="RICSMEV"/>
<evidence type="ECO:0000313" key="9">
    <source>
        <dbReference type="EnsemblMetazoa" id="RPRC000216-PA"/>
    </source>
</evidence>
<dbReference type="Pfam" id="PF08395">
    <property type="entry name" value="7tm_7"/>
    <property type="match status" value="1"/>
</dbReference>
<keyword evidence="2 8" id="KW-1003">Cell membrane</keyword>
<dbReference type="RefSeq" id="XP_073987789.1">
    <property type="nucleotide sequence ID" value="XM_074131688.1"/>
</dbReference>
<dbReference type="Proteomes" id="UP000015103">
    <property type="component" value="Unassembled WGS sequence"/>
</dbReference>
<evidence type="ECO:0000256" key="3">
    <source>
        <dbReference type="ARBA" id="ARBA00022692"/>
    </source>
</evidence>
<feature type="transmembrane region" description="Helical" evidence="8">
    <location>
        <begin position="269"/>
        <end position="290"/>
    </location>
</feature>
<sequence length="387" mass="44943">MFEQLKWRKRLVALDVYQALRPVFLMCKCFGTYNYSHSKINKLLLRCFTILLTLFITLATTYALEFIDLVEAEWYENLVYFYIEKTQITLTYICFIVTISMHAIRQEKIGKELLSIRNIDLLLKKQNFKFIYSTLNHLWVSSMLVTTALLTWFIDFWFYTNSGSFYAKVELLSCYFPLLVIYSSMAQWYSIIKILGDHFVHITISALSTPCPDRLSILVKVHGRLCTVSRAINELFGPCLLIWTLFAFVMMTEYLFIAMKVAFQQTYNYTGVSALIIFVFVRFMNMWVVVSTCERTSTEADVFTATICNLLVEDKTGRIAQKEMFLLHISMKNTLTFTACRCFNVNFKLIQSMIGASATLLVILIQFDMTQSDLATEDPFNVTLASY</sequence>
<dbReference type="GO" id="GO:0005886">
    <property type="term" value="C:plasma membrane"/>
    <property type="evidence" value="ECO:0007669"/>
    <property type="project" value="UniProtKB-SubCell"/>
</dbReference>
<dbReference type="GO" id="GO:0007635">
    <property type="term" value="P:chemosensory behavior"/>
    <property type="evidence" value="ECO:0007669"/>
    <property type="project" value="TreeGrafter"/>
</dbReference>
<evidence type="ECO:0000256" key="5">
    <source>
        <dbReference type="ARBA" id="ARBA00023136"/>
    </source>
</evidence>
<dbReference type="HOGENOM" id="CLU_714373_0_0_1"/>
<dbReference type="PANTHER" id="PTHR21143">
    <property type="entry name" value="INVERTEBRATE GUSTATORY RECEPTOR"/>
    <property type="match status" value="1"/>
</dbReference>
<dbReference type="VEuPathDB" id="VectorBase:RPRC000216"/>
<dbReference type="InterPro" id="IPR013604">
    <property type="entry name" value="7TM_chemorcpt"/>
</dbReference>
<reference evidence="9" key="1">
    <citation type="submission" date="2015-05" db="UniProtKB">
        <authorList>
            <consortium name="EnsemblMetazoa"/>
        </authorList>
    </citation>
    <scope>IDENTIFICATION</scope>
</reference>
<comment type="subcellular location">
    <subcellularLocation>
        <location evidence="1 8">Cell membrane</location>
        <topology evidence="1 8">Multi-pass membrane protein</topology>
    </subcellularLocation>
</comment>
<evidence type="ECO:0000256" key="2">
    <source>
        <dbReference type="ARBA" id="ARBA00022475"/>
    </source>
</evidence>
<keyword evidence="6 8" id="KW-0675">Receptor</keyword>
<dbReference type="GO" id="GO:0007165">
    <property type="term" value="P:signal transduction"/>
    <property type="evidence" value="ECO:0007669"/>
    <property type="project" value="UniProtKB-KW"/>
</dbReference>
<comment type="function">
    <text evidence="8">Gustatory receptor which mediates acceptance or avoidance behavior, depending on its substrates.</text>
</comment>
<dbReference type="GO" id="GO:0050909">
    <property type="term" value="P:sensory perception of taste"/>
    <property type="evidence" value="ECO:0007669"/>
    <property type="project" value="InterPro"/>
</dbReference>
<dbReference type="PANTHER" id="PTHR21143:SF133">
    <property type="entry name" value="GUSTATORY AND PHEROMONE RECEPTOR 32A-RELATED"/>
    <property type="match status" value="1"/>
</dbReference>
<evidence type="ECO:0000256" key="6">
    <source>
        <dbReference type="ARBA" id="ARBA00023170"/>
    </source>
</evidence>
<protein>
    <recommendedName>
        <fullName evidence="8">Gustatory receptor</fullName>
    </recommendedName>
</protein>
<keyword evidence="4 8" id="KW-1133">Transmembrane helix</keyword>
<comment type="caution">
    <text evidence="8">Lacks conserved residue(s) required for the propagation of feature annotation.</text>
</comment>
<evidence type="ECO:0000256" key="4">
    <source>
        <dbReference type="ARBA" id="ARBA00022989"/>
    </source>
</evidence>
<keyword evidence="10" id="KW-1185">Reference proteome</keyword>
<dbReference type="GO" id="GO:0030425">
    <property type="term" value="C:dendrite"/>
    <property type="evidence" value="ECO:0007669"/>
    <property type="project" value="TreeGrafter"/>
</dbReference>
<organism evidence="9 10">
    <name type="scientific">Rhodnius prolixus</name>
    <name type="common">Triatomid bug</name>
    <dbReference type="NCBI Taxonomy" id="13249"/>
    <lineage>
        <taxon>Eukaryota</taxon>
        <taxon>Metazoa</taxon>
        <taxon>Ecdysozoa</taxon>
        <taxon>Arthropoda</taxon>
        <taxon>Hexapoda</taxon>
        <taxon>Insecta</taxon>
        <taxon>Pterygota</taxon>
        <taxon>Neoptera</taxon>
        <taxon>Paraneoptera</taxon>
        <taxon>Hemiptera</taxon>
        <taxon>Heteroptera</taxon>
        <taxon>Panheteroptera</taxon>
        <taxon>Cimicomorpha</taxon>
        <taxon>Reduviidae</taxon>
        <taxon>Triatominae</taxon>
        <taxon>Rhodnius</taxon>
    </lineage>
</organism>
<feature type="transmembrane region" description="Helical" evidence="8">
    <location>
        <begin position="138"/>
        <end position="159"/>
    </location>
</feature>
<dbReference type="STRING" id="13249.T1H879"/>
<dbReference type="GeneID" id="141456072"/>
<feature type="transmembrane region" description="Helical" evidence="8">
    <location>
        <begin position="240"/>
        <end position="263"/>
    </location>
</feature>
<dbReference type="EnsemblMetazoa" id="RPRC000216-RA">
    <property type="protein sequence ID" value="RPRC000216-PA"/>
    <property type="gene ID" value="RPRC000216"/>
</dbReference>
<keyword evidence="5 8" id="KW-0472">Membrane</keyword>
<feature type="transmembrane region" description="Helical" evidence="8">
    <location>
        <begin position="165"/>
        <end position="185"/>
    </location>
</feature>
<dbReference type="GO" id="GO:0008049">
    <property type="term" value="P:male courtship behavior"/>
    <property type="evidence" value="ECO:0007669"/>
    <property type="project" value="TreeGrafter"/>
</dbReference>
<keyword evidence="3 8" id="KW-0812">Transmembrane</keyword>
<dbReference type="EMBL" id="ACPB03023579">
    <property type="status" value="NOT_ANNOTATED_CDS"/>
    <property type="molecule type" value="Genomic_DNA"/>
</dbReference>